<organism evidence="2 3">
    <name type="scientific">Usitatibacter rugosus</name>
    <dbReference type="NCBI Taxonomy" id="2732067"/>
    <lineage>
        <taxon>Bacteria</taxon>
        <taxon>Pseudomonadati</taxon>
        <taxon>Pseudomonadota</taxon>
        <taxon>Betaproteobacteria</taxon>
        <taxon>Nitrosomonadales</taxon>
        <taxon>Usitatibacteraceae</taxon>
        <taxon>Usitatibacter</taxon>
    </lineage>
</organism>
<dbReference type="InterPro" id="IPR003615">
    <property type="entry name" value="HNH_nuc"/>
</dbReference>
<keyword evidence="3" id="KW-1185">Reference proteome</keyword>
<accession>A0A6M4GV35</accession>
<reference evidence="2 3" key="1">
    <citation type="submission" date="2020-04" db="EMBL/GenBank/DDBJ databases">
        <title>Usitatibacter rugosus gen. nov., sp. nov. and Usitatibacter palustris sp. nov., novel members of Usitatibacteraceae fam. nov. within the order Nitrosomonadales isolated from soil.</title>
        <authorList>
            <person name="Huber K.J."/>
            <person name="Neumann-Schaal M."/>
            <person name="Geppert A."/>
            <person name="Luckner M."/>
            <person name="Wanner G."/>
            <person name="Overmann J."/>
        </authorList>
    </citation>
    <scope>NUCLEOTIDE SEQUENCE [LARGE SCALE GENOMIC DNA]</scope>
    <source>
        <strain evidence="2 3">0125_3</strain>
    </source>
</reference>
<dbReference type="SMART" id="SM00507">
    <property type="entry name" value="HNHc"/>
    <property type="match status" value="1"/>
</dbReference>
<dbReference type="EMBL" id="CP053069">
    <property type="protein sequence ID" value="QJR11149.1"/>
    <property type="molecule type" value="Genomic_DNA"/>
</dbReference>
<sequence length="235" mass="26576">MPAQIIAWVLETIFTSHEAWNQQLGRRRRWTDDALRIAVANNRSVAGTLRALGIRATGGNYGSVMRHVAALKLDVSHWTGQAHRRGCKGNMTPTIPLTALLRRGSQCQSNKLRRRLLAEGYFKPICRSCGLRSWLGRPIHLELDHIDGDHSNNALTNLRLLCPNCHAQTPTYKARNISYDYIPTLDEIKRGIARCGSIRIYAKERRVSDGTVRGWLRSDRLKREAGISPHPELLL</sequence>
<feature type="domain" description="HNH nuclease" evidence="1">
    <location>
        <begin position="113"/>
        <end position="167"/>
    </location>
</feature>
<dbReference type="KEGG" id="uru:DSM104443_02221"/>
<protein>
    <recommendedName>
        <fullName evidence="1">HNH nuclease domain-containing protein</fullName>
    </recommendedName>
</protein>
<proteinExistence type="predicted"/>
<dbReference type="Proteomes" id="UP000501534">
    <property type="component" value="Chromosome"/>
</dbReference>
<dbReference type="AlphaFoldDB" id="A0A6M4GV35"/>
<gene>
    <name evidence="2" type="ORF">DSM104443_02221</name>
</gene>
<name>A0A6M4GV35_9PROT</name>
<evidence type="ECO:0000313" key="2">
    <source>
        <dbReference type="EMBL" id="QJR11149.1"/>
    </source>
</evidence>
<evidence type="ECO:0000313" key="3">
    <source>
        <dbReference type="Proteomes" id="UP000501534"/>
    </source>
</evidence>
<evidence type="ECO:0000259" key="1">
    <source>
        <dbReference type="SMART" id="SM00507"/>
    </source>
</evidence>
<dbReference type="CDD" id="cd00085">
    <property type="entry name" value="HNHc"/>
    <property type="match status" value="1"/>
</dbReference>